<name>A0ABS8XV20_9BURK</name>
<organism evidence="2 3">
    <name type="scientific">Pelomonas cellulosilytica</name>
    <dbReference type="NCBI Taxonomy" id="2906762"/>
    <lineage>
        <taxon>Bacteria</taxon>
        <taxon>Pseudomonadati</taxon>
        <taxon>Pseudomonadota</taxon>
        <taxon>Betaproteobacteria</taxon>
        <taxon>Burkholderiales</taxon>
        <taxon>Sphaerotilaceae</taxon>
        <taxon>Roseateles</taxon>
    </lineage>
</organism>
<sequence>MNPERKYWFKAKESGLGWSWPLTWQGWLVYTGMFTAIAYFFFTGDYVGQKILGAWIPVLICIPICWAFGEPHSRSKRSKR</sequence>
<dbReference type="RefSeq" id="WP_233372085.1">
    <property type="nucleotide sequence ID" value="NZ_JAJTWU010000004.1"/>
</dbReference>
<keyword evidence="1" id="KW-0472">Membrane</keyword>
<protein>
    <submittedName>
        <fullName evidence="2">Uncharacterized protein</fullName>
    </submittedName>
</protein>
<keyword evidence="3" id="KW-1185">Reference proteome</keyword>
<reference evidence="2 3" key="1">
    <citation type="submission" date="2021-12" db="EMBL/GenBank/DDBJ databases">
        <title>Genome seq of P8.</title>
        <authorList>
            <person name="Seo T."/>
        </authorList>
    </citation>
    <scope>NUCLEOTIDE SEQUENCE [LARGE SCALE GENOMIC DNA]</scope>
    <source>
        <strain evidence="2 3">P8</strain>
    </source>
</reference>
<evidence type="ECO:0000256" key="1">
    <source>
        <dbReference type="SAM" id="Phobius"/>
    </source>
</evidence>
<proteinExistence type="predicted"/>
<keyword evidence="1" id="KW-1133">Transmembrane helix</keyword>
<evidence type="ECO:0000313" key="3">
    <source>
        <dbReference type="Proteomes" id="UP001200741"/>
    </source>
</evidence>
<gene>
    <name evidence="2" type="ORF">LXT13_11590</name>
</gene>
<accession>A0ABS8XV20</accession>
<dbReference type="Proteomes" id="UP001200741">
    <property type="component" value="Unassembled WGS sequence"/>
</dbReference>
<feature type="transmembrane region" description="Helical" evidence="1">
    <location>
        <begin position="48"/>
        <end position="69"/>
    </location>
</feature>
<keyword evidence="1" id="KW-0812">Transmembrane</keyword>
<feature type="transmembrane region" description="Helical" evidence="1">
    <location>
        <begin position="21"/>
        <end position="42"/>
    </location>
</feature>
<evidence type="ECO:0000313" key="2">
    <source>
        <dbReference type="EMBL" id="MCE4555063.1"/>
    </source>
</evidence>
<dbReference type="EMBL" id="JAJTWU010000004">
    <property type="protein sequence ID" value="MCE4555063.1"/>
    <property type="molecule type" value="Genomic_DNA"/>
</dbReference>
<comment type="caution">
    <text evidence="2">The sequence shown here is derived from an EMBL/GenBank/DDBJ whole genome shotgun (WGS) entry which is preliminary data.</text>
</comment>